<dbReference type="PANTHER" id="PTHR22799">
    <property type="entry name" value="TETRANECTIN-RELATED"/>
    <property type="match status" value="1"/>
</dbReference>
<evidence type="ECO:0000256" key="4">
    <source>
        <dbReference type="ARBA" id="ARBA00022734"/>
    </source>
</evidence>
<dbReference type="Gene3D" id="3.10.100.10">
    <property type="entry name" value="Mannose-Binding Protein A, subunit A"/>
    <property type="match status" value="2"/>
</dbReference>
<dbReference type="GO" id="GO:0030246">
    <property type="term" value="F:carbohydrate binding"/>
    <property type="evidence" value="ECO:0007669"/>
    <property type="project" value="UniProtKB-KW"/>
</dbReference>
<dbReference type="Pfam" id="PF00059">
    <property type="entry name" value="Lectin_C"/>
    <property type="match status" value="1"/>
</dbReference>
<evidence type="ECO:0000256" key="2">
    <source>
        <dbReference type="ARBA" id="ARBA00022525"/>
    </source>
</evidence>
<evidence type="ECO:0000256" key="6">
    <source>
        <dbReference type="PROSITE-ProRule" id="PRU00302"/>
    </source>
</evidence>
<comment type="subcellular location">
    <subcellularLocation>
        <location evidence="1">Secreted</location>
    </subcellularLocation>
</comment>
<evidence type="ECO:0000256" key="3">
    <source>
        <dbReference type="ARBA" id="ARBA00022729"/>
    </source>
</evidence>
<name>A0A7R8WIN2_9CRUS</name>
<dbReference type="InterPro" id="IPR001304">
    <property type="entry name" value="C-type_lectin-like"/>
</dbReference>
<keyword evidence="2" id="KW-0964">Secreted</keyword>
<dbReference type="AlphaFoldDB" id="A0A7R8WIN2"/>
<dbReference type="SUPFAM" id="SSF57535">
    <property type="entry name" value="Complement control module/SCR domain"/>
    <property type="match status" value="1"/>
</dbReference>
<dbReference type="InterPro" id="IPR051663">
    <property type="entry name" value="CLec_Tetranectin-domain"/>
</dbReference>
<dbReference type="EMBL" id="OB663677">
    <property type="protein sequence ID" value="CAD7231600.1"/>
    <property type="molecule type" value="Genomic_DNA"/>
</dbReference>
<gene>
    <name evidence="7" type="ORF">CTOB1V02_LOCUS9447</name>
</gene>
<dbReference type="GO" id="GO:0005615">
    <property type="term" value="C:extracellular space"/>
    <property type="evidence" value="ECO:0007669"/>
    <property type="project" value="TreeGrafter"/>
</dbReference>
<dbReference type="CDD" id="cd00037">
    <property type="entry name" value="CLECT"/>
    <property type="match status" value="2"/>
</dbReference>
<dbReference type="InterPro" id="IPR035976">
    <property type="entry name" value="Sushi/SCR/CCP_sf"/>
</dbReference>
<keyword evidence="6" id="KW-0768">Sushi</keyword>
<organism evidence="7">
    <name type="scientific">Cyprideis torosa</name>
    <dbReference type="NCBI Taxonomy" id="163714"/>
    <lineage>
        <taxon>Eukaryota</taxon>
        <taxon>Metazoa</taxon>
        <taxon>Ecdysozoa</taxon>
        <taxon>Arthropoda</taxon>
        <taxon>Crustacea</taxon>
        <taxon>Oligostraca</taxon>
        <taxon>Ostracoda</taxon>
        <taxon>Podocopa</taxon>
        <taxon>Podocopida</taxon>
        <taxon>Cytherocopina</taxon>
        <taxon>Cytheroidea</taxon>
        <taxon>Cytherideidae</taxon>
        <taxon>Cyprideis</taxon>
    </lineage>
</organism>
<keyword evidence="4" id="KW-0430">Lectin</keyword>
<protein>
    <submittedName>
        <fullName evidence="7">Uncharacterized protein</fullName>
    </submittedName>
</protein>
<dbReference type="PROSITE" id="PS50923">
    <property type="entry name" value="SUSHI"/>
    <property type="match status" value="1"/>
</dbReference>
<dbReference type="SUPFAM" id="SSF56436">
    <property type="entry name" value="C-type lectin-like"/>
    <property type="match status" value="2"/>
</dbReference>
<dbReference type="InterPro" id="IPR016186">
    <property type="entry name" value="C-type_lectin-like/link_sf"/>
</dbReference>
<evidence type="ECO:0000313" key="7">
    <source>
        <dbReference type="EMBL" id="CAD7231600.1"/>
    </source>
</evidence>
<dbReference type="Gene3D" id="2.10.70.10">
    <property type="entry name" value="Complement Module, domain 1"/>
    <property type="match status" value="1"/>
</dbReference>
<sequence length="489" mass="53540">MSDDWNLILGITRDATNSSWVKMSDQVEVKYDLTQLSQITDPASCTIAVRLANPPEFLCEMSFSGKHFPLCERPPKVTVGYGKACDGDDKKCQFGSCISGICQCPEGRVLAYDKGSCVTCSKRSVEINRCYFIVENVASKAEAEASCQTFGATLADISSSEDETAIRSVINQNWQSDWFMWMGLEESSGTWLKTFGQSPATYFNWKVCDENPAPSLCLNDFTFDHAEGPPYPLWTMAEVHCGDESFSGTCTGEPYGWFFLRNPTKACAPCLTCGPPPPIPCAKLLTTPAAKSPVGTNISYSCPAALKNESIEISCRENGTWSDATCSETVKHEEYEGQCFVLHHEPANFVDAMTVCRKTYSGTLGQLESLKMMEAMSQYLGNSNASLFVRNTIRANNPSILAQLESDTVISADILAQIFKFSNGSQIPGDLFLNRSSAHGSEPLGECLTYLAHEVKLRDTSCNAGHGFICQIHTAGGGFLQRHIYRASS</sequence>
<dbReference type="PROSITE" id="PS50041">
    <property type="entry name" value="C_TYPE_LECTIN_2"/>
    <property type="match status" value="1"/>
</dbReference>
<comment type="caution">
    <text evidence="6">Lacks conserved residue(s) required for the propagation of feature annotation.</text>
</comment>
<dbReference type="InterPro" id="IPR016187">
    <property type="entry name" value="CTDL_fold"/>
</dbReference>
<reference evidence="7" key="1">
    <citation type="submission" date="2020-11" db="EMBL/GenBank/DDBJ databases">
        <authorList>
            <person name="Tran Van P."/>
        </authorList>
    </citation>
    <scope>NUCLEOTIDE SEQUENCE</scope>
</reference>
<evidence type="ECO:0000256" key="5">
    <source>
        <dbReference type="ARBA" id="ARBA00023157"/>
    </source>
</evidence>
<proteinExistence type="predicted"/>
<evidence type="ECO:0000256" key="1">
    <source>
        <dbReference type="ARBA" id="ARBA00004613"/>
    </source>
</evidence>
<dbReference type="PANTHER" id="PTHR22799:SF1">
    <property type="entry name" value="C-TYPE LECTIN DOMAIN FAMILY 11 MEMBER A"/>
    <property type="match status" value="1"/>
</dbReference>
<dbReference type="GO" id="GO:0008083">
    <property type="term" value="F:growth factor activity"/>
    <property type="evidence" value="ECO:0007669"/>
    <property type="project" value="TreeGrafter"/>
</dbReference>
<keyword evidence="3" id="KW-0732">Signal</keyword>
<dbReference type="Pfam" id="PF00084">
    <property type="entry name" value="Sushi"/>
    <property type="match status" value="1"/>
</dbReference>
<dbReference type="InterPro" id="IPR000436">
    <property type="entry name" value="Sushi_SCR_CCP_dom"/>
</dbReference>
<keyword evidence="5" id="KW-1015">Disulfide bond</keyword>
<accession>A0A7R8WIN2</accession>
<dbReference type="CDD" id="cd00033">
    <property type="entry name" value="CCP"/>
    <property type="match status" value="1"/>
</dbReference>
<dbReference type="SMART" id="SM00034">
    <property type="entry name" value="CLECT"/>
    <property type="match status" value="2"/>
</dbReference>